<dbReference type="Pfam" id="PF01762">
    <property type="entry name" value="Galactosyl_T"/>
    <property type="match status" value="1"/>
</dbReference>
<keyword evidence="7" id="KW-1133">Transmembrane helix</keyword>
<keyword evidence="6" id="KW-0735">Signal-anchor</keyword>
<evidence type="ECO:0000256" key="1">
    <source>
        <dbReference type="ARBA" id="ARBA00004323"/>
    </source>
</evidence>
<evidence type="ECO:0000256" key="4">
    <source>
        <dbReference type="ARBA" id="ARBA00022679"/>
    </source>
</evidence>
<evidence type="ECO:0000313" key="12">
    <source>
        <dbReference type="EMBL" id="KAJ8408319.1"/>
    </source>
</evidence>
<dbReference type="GO" id="GO:0006493">
    <property type="term" value="P:protein O-linked glycosylation"/>
    <property type="evidence" value="ECO:0007669"/>
    <property type="project" value="TreeGrafter"/>
</dbReference>
<keyword evidence="8 10" id="KW-0333">Golgi apparatus</keyword>
<evidence type="ECO:0000256" key="3">
    <source>
        <dbReference type="ARBA" id="ARBA00022676"/>
    </source>
</evidence>
<keyword evidence="13" id="KW-1185">Reference proteome</keyword>
<proteinExistence type="inferred from homology"/>
<dbReference type="EMBL" id="JAINUG010000035">
    <property type="protein sequence ID" value="KAJ8408319.1"/>
    <property type="molecule type" value="Genomic_DNA"/>
</dbReference>
<dbReference type="InterPro" id="IPR002659">
    <property type="entry name" value="Glyco_trans_31"/>
</dbReference>
<evidence type="ECO:0000256" key="7">
    <source>
        <dbReference type="ARBA" id="ARBA00022989"/>
    </source>
</evidence>
<name>A0AAD7ST69_9TELE</name>
<gene>
    <name evidence="12" type="ORF">AAFF_G00257330</name>
</gene>
<comment type="similarity">
    <text evidence="2 10">Belongs to the glycosyltransferase 31 family.</text>
</comment>
<dbReference type="EC" id="2.4.1.-" evidence="10"/>
<dbReference type="PANTHER" id="PTHR11214:SF23">
    <property type="entry name" value="N-ACETYLLACTOSAMINIDE BETA-1,3-N-ACETYLGLUCOSAMINYLTRANSFERASE 3"/>
    <property type="match status" value="1"/>
</dbReference>
<evidence type="ECO:0000313" key="13">
    <source>
        <dbReference type="Proteomes" id="UP001221898"/>
    </source>
</evidence>
<dbReference type="AlphaFoldDB" id="A0AAD7ST69"/>
<keyword evidence="5" id="KW-0812">Transmembrane</keyword>
<keyword evidence="3 10" id="KW-0328">Glycosyltransferase</keyword>
<dbReference type="GO" id="GO:0030311">
    <property type="term" value="P:poly-N-acetyllactosamine biosynthetic process"/>
    <property type="evidence" value="ECO:0007669"/>
    <property type="project" value="TreeGrafter"/>
</dbReference>
<dbReference type="GO" id="GO:0016758">
    <property type="term" value="F:hexosyltransferase activity"/>
    <property type="evidence" value="ECO:0007669"/>
    <property type="project" value="InterPro"/>
</dbReference>
<evidence type="ECO:0000256" key="10">
    <source>
        <dbReference type="RuleBase" id="RU363063"/>
    </source>
</evidence>
<feature type="compositionally biased region" description="Basic and acidic residues" evidence="11">
    <location>
        <begin position="68"/>
        <end position="88"/>
    </location>
</feature>
<organism evidence="12 13">
    <name type="scientific">Aldrovandia affinis</name>
    <dbReference type="NCBI Taxonomy" id="143900"/>
    <lineage>
        <taxon>Eukaryota</taxon>
        <taxon>Metazoa</taxon>
        <taxon>Chordata</taxon>
        <taxon>Craniata</taxon>
        <taxon>Vertebrata</taxon>
        <taxon>Euteleostomi</taxon>
        <taxon>Actinopterygii</taxon>
        <taxon>Neopterygii</taxon>
        <taxon>Teleostei</taxon>
        <taxon>Notacanthiformes</taxon>
        <taxon>Halosauridae</taxon>
        <taxon>Aldrovandia</taxon>
    </lineage>
</organism>
<evidence type="ECO:0000256" key="5">
    <source>
        <dbReference type="ARBA" id="ARBA00022692"/>
    </source>
</evidence>
<evidence type="ECO:0000256" key="11">
    <source>
        <dbReference type="SAM" id="MobiDB-lite"/>
    </source>
</evidence>
<evidence type="ECO:0000256" key="8">
    <source>
        <dbReference type="ARBA" id="ARBA00023034"/>
    </source>
</evidence>
<sequence length="162" mass="18197">MESWVLLVQEFHRYMFKFKFQKKDDPVPNVQTGNVPIHARKPFSERSSPQSPCGRDGAGIGGRLPAAGDKDLSLELRPPRGAEEDVGRRAAAGRGVDPSGVHLGHRGAGFEKKKLNKLLRLENREHGDILQWDFNDSFFNLTLKQILFLEWMQKSCPQAASS</sequence>
<dbReference type="GO" id="GO:0000139">
    <property type="term" value="C:Golgi membrane"/>
    <property type="evidence" value="ECO:0007669"/>
    <property type="project" value="UniProtKB-SubCell"/>
</dbReference>
<evidence type="ECO:0000256" key="9">
    <source>
        <dbReference type="ARBA" id="ARBA00023136"/>
    </source>
</evidence>
<keyword evidence="4" id="KW-0808">Transferase</keyword>
<evidence type="ECO:0000256" key="6">
    <source>
        <dbReference type="ARBA" id="ARBA00022968"/>
    </source>
</evidence>
<keyword evidence="9" id="KW-0472">Membrane</keyword>
<evidence type="ECO:0000256" key="2">
    <source>
        <dbReference type="ARBA" id="ARBA00008661"/>
    </source>
</evidence>
<protein>
    <recommendedName>
        <fullName evidence="10">Hexosyltransferase</fullName>
        <ecNumber evidence="10">2.4.1.-</ecNumber>
    </recommendedName>
</protein>
<comment type="subcellular location">
    <subcellularLocation>
        <location evidence="1 10">Golgi apparatus membrane</location>
        <topology evidence="1 10">Single-pass type II membrane protein</topology>
    </subcellularLocation>
</comment>
<accession>A0AAD7ST69</accession>
<dbReference type="GO" id="GO:0008194">
    <property type="term" value="F:UDP-glycosyltransferase activity"/>
    <property type="evidence" value="ECO:0007669"/>
    <property type="project" value="TreeGrafter"/>
</dbReference>
<comment type="caution">
    <text evidence="12">The sequence shown here is derived from an EMBL/GenBank/DDBJ whole genome shotgun (WGS) entry which is preliminary data.</text>
</comment>
<dbReference type="Proteomes" id="UP001221898">
    <property type="component" value="Unassembled WGS sequence"/>
</dbReference>
<feature type="region of interest" description="Disordered" evidence="11">
    <location>
        <begin position="40"/>
        <end position="100"/>
    </location>
</feature>
<reference evidence="12" key="1">
    <citation type="journal article" date="2023" name="Science">
        <title>Genome structures resolve the early diversification of teleost fishes.</title>
        <authorList>
            <person name="Parey E."/>
            <person name="Louis A."/>
            <person name="Montfort J."/>
            <person name="Bouchez O."/>
            <person name="Roques C."/>
            <person name="Iampietro C."/>
            <person name="Lluch J."/>
            <person name="Castinel A."/>
            <person name="Donnadieu C."/>
            <person name="Desvignes T."/>
            <person name="Floi Bucao C."/>
            <person name="Jouanno E."/>
            <person name="Wen M."/>
            <person name="Mejri S."/>
            <person name="Dirks R."/>
            <person name="Jansen H."/>
            <person name="Henkel C."/>
            <person name="Chen W.J."/>
            <person name="Zahm M."/>
            <person name="Cabau C."/>
            <person name="Klopp C."/>
            <person name="Thompson A.W."/>
            <person name="Robinson-Rechavi M."/>
            <person name="Braasch I."/>
            <person name="Lecointre G."/>
            <person name="Bobe J."/>
            <person name="Postlethwait J.H."/>
            <person name="Berthelot C."/>
            <person name="Roest Crollius H."/>
            <person name="Guiguen Y."/>
        </authorList>
    </citation>
    <scope>NUCLEOTIDE SEQUENCE</scope>
    <source>
        <strain evidence="12">NC1722</strain>
    </source>
</reference>
<dbReference type="PANTHER" id="PTHR11214">
    <property type="entry name" value="BETA-1,3-N-ACETYLGLUCOSAMINYLTRANSFERASE"/>
    <property type="match status" value="1"/>
</dbReference>